<evidence type="ECO:0000313" key="2">
    <source>
        <dbReference type="EMBL" id="GEU28810.1"/>
    </source>
</evidence>
<protein>
    <recommendedName>
        <fullName evidence="3">Protein NUCLEAR FUSION DEFECTIVE 6, chloroplastic/mitochondrial-like</fullName>
    </recommendedName>
</protein>
<sequence>MASGRQCLQRAKSLLSSTTRKFSSPGSPTPIRFTTRRNPLFTYREPVELSCAESLMPLHSATASSLLRSMLSSKVGQWGSLSEGFATPL</sequence>
<dbReference type="GO" id="GO:0005739">
    <property type="term" value="C:mitochondrion"/>
    <property type="evidence" value="ECO:0007669"/>
    <property type="project" value="TreeGrafter"/>
</dbReference>
<gene>
    <name evidence="2" type="ORF">Tci_000788</name>
</gene>
<dbReference type="EMBL" id="BKCJ010000022">
    <property type="protein sequence ID" value="GEU28810.1"/>
    <property type="molecule type" value="Genomic_DNA"/>
</dbReference>
<accession>A0A699GGR8</accession>
<dbReference type="PANTHER" id="PTHR33156">
    <property type="entry name" value="OS02G0230000 PROTEIN"/>
    <property type="match status" value="1"/>
</dbReference>
<evidence type="ECO:0008006" key="3">
    <source>
        <dbReference type="Google" id="ProtNLM"/>
    </source>
</evidence>
<comment type="caution">
    <text evidence="2">The sequence shown here is derived from an EMBL/GenBank/DDBJ whole genome shotgun (WGS) entry which is preliminary data.</text>
</comment>
<organism evidence="2">
    <name type="scientific">Tanacetum cinerariifolium</name>
    <name type="common">Dalmatian daisy</name>
    <name type="synonym">Chrysanthemum cinerariifolium</name>
    <dbReference type="NCBI Taxonomy" id="118510"/>
    <lineage>
        <taxon>Eukaryota</taxon>
        <taxon>Viridiplantae</taxon>
        <taxon>Streptophyta</taxon>
        <taxon>Embryophyta</taxon>
        <taxon>Tracheophyta</taxon>
        <taxon>Spermatophyta</taxon>
        <taxon>Magnoliopsida</taxon>
        <taxon>eudicotyledons</taxon>
        <taxon>Gunneridae</taxon>
        <taxon>Pentapetalae</taxon>
        <taxon>asterids</taxon>
        <taxon>campanulids</taxon>
        <taxon>Asterales</taxon>
        <taxon>Asteraceae</taxon>
        <taxon>Asteroideae</taxon>
        <taxon>Anthemideae</taxon>
        <taxon>Anthemidinae</taxon>
        <taxon>Tanacetum</taxon>
    </lineage>
</organism>
<feature type="compositionally biased region" description="Polar residues" evidence="1">
    <location>
        <begin position="14"/>
        <end position="26"/>
    </location>
</feature>
<dbReference type="PANTHER" id="PTHR33156:SF2">
    <property type="entry name" value="OS01G0738000 PROTEIN"/>
    <property type="match status" value="1"/>
</dbReference>
<feature type="region of interest" description="Disordered" evidence="1">
    <location>
        <begin position="14"/>
        <end position="34"/>
    </location>
</feature>
<proteinExistence type="predicted"/>
<name>A0A699GGR8_TANCI</name>
<dbReference type="InterPro" id="IPR043459">
    <property type="entry name" value="NFD6/NOXY2-like"/>
</dbReference>
<evidence type="ECO:0000256" key="1">
    <source>
        <dbReference type="SAM" id="MobiDB-lite"/>
    </source>
</evidence>
<reference evidence="2" key="1">
    <citation type="journal article" date="2019" name="Sci. Rep.">
        <title>Draft genome of Tanacetum cinerariifolium, the natural source of mosquito coil.</title>
        <authorList>
            <person name="Yamashiro T."/>
            <person name="Shiraishi A."/>
            <person name="Satake H."/>
            <person name="Nakayama K."/>
        </authorList>
    </citation>
    <scope>NUCLEOTIDE SEQUENCE</scope>
</reference>
<dbReference type="AlphaFoldDB" id="A0A699GGR8"/>